<dbReference type="GO" id="GO:0000977">
    <property type="term" value="F:RNA polymerase II transcription regulatory region sequence-specific DNA binding"/>
    <property type="evidence" value="ECO:0007669"/>
    <property type="project" value="InterPro"/>
</dbReference>
<dbReference type="AlphaFoldDB" id="A0A2N3IG72"/>
<dbReference type="EMBL" id="NKXO01000020">
    <property type="protein sequence ID" value="PKQ69258.1"/>
    <property type="molecule type" value="Genomic_DNA"/>
</dbReference>
<evidence type="ECO:0000256" key="1">
    <source>
        <dbReference type="ARBA" id="ARBA00009251"/>
    </source>
</evidence>
<comment type="caution">
    <text evidence="3">The sequence shown here is derived from an EMBL/GenBank/DDBJ whole genome shotgun (WGS) entry which is preliminary data.</text>
</comment>
<dbReference type="Gene3D" id="3.10.450.700">
    <property type="match status" value="1"/>
</dbReference>
<keyword evidence="2" id="KW-0238">DNA-binding</keyword>
<proteinExistence type="inferred from homology"/>
<accession>A0A2N3IG72</accession>
<dbReference type="Pfam" id="PF11680">
    <property type="entry name" value="DUF3276"/>
    <property type="match status" value="1"/>
</dbReference>
<comment type="similarity">
    <text evidence="1">Belongs to the PUR DNA-binding protein family.</text>
</comment>
<dbReference type="Proteomes" id="UP000233387">
    <property type="component" value="Unassembled WGS sequence"/>
</dbReference>
<sequence length="116" mass="14028">MEEFKANRERATDVYSKRVKAGKRTYFFDVKSTRGSDFYLTITESKKRFRDNGFYYEKHKIFLYKEDFGKFIESLEEAIAKIKEMMPDYDFNQVSEEVFEDYALDDEENNGDLKWD</sequence>
<evidence type="ECO:0000256" key="2">
    <source>
        <dbReference type="ARBA" id="ARBA00023125"/>
    </source>
</evidence>
<name>A0A2N3IG72_9BACT</name>
<dbReference type="RefSeq" id="WP_101358682.1">
    <property type="nucleotide sequence ID" value="NZ_NKXO01000020.1"/>
</dbReference>
<dbReference type="GO" id="GO:0032422">
    <property type="term" value="F:purine-rich negative regulatory element binding"/>
    <property type="evidence" value="ECO:0007669"/>
    <property type="project" value="InterPro"/>
</dbReference>
<protein>
    <recommendedName>
        <fullName evidence="5">DNA-binding protein</fullName>
    </recommendedName>
</protein>
<organism evidence="3 4">
    <name type="scientific">Raineya orbicola</name>
    <dbReference type="NCBI Taxonomy" id="2016530"/>
    <lineage>
        <taxon>Bacteria</taxon>
        <taxon>Pseudomonadati</taxon>
        <taxon>Bacteroidota</taxon>
        <taxon>Cytophagia</taxon>
        <taxon>Cytophagales</taxon>
        <taxon>Raineyaceae</taxon>
        <taxon>Raineya</taxon>
    </lineage>
</organism>
<reference evidence="3 4" key="1">
    <citation type="submission" date="2017-06" db="EMBL/GenBank/DDBJ databases">
        <title>Raineya orbicola gen. nov., sp. nov. a slightly thermophilic bacterium of the phylum Bacteroidetes and the description of Raineyaceae fam. nov.</title>
        <authorList>
            <person name="Albuquerque L."/>
            <person name="Polonia A.R.M."/>
            <person name="Barroso C."/>
            <person name="Froufe H.J.C."/>
            <person name="Lage O."/>
            <person name="Lobo-Da-Cunha A."/>
            <person name="Egas C."/>
            <person name="Da Costa M.S."/>
        </authorList>
    </citation>
    <scope>NUCLEOTIDE SEQUENCE [LARGE SCALE GENOMIC DNA]</scope>
    <source>
        <strain evidence="3 4">SPSPC-11</strain>
    </source>
</reference>
<dbReference type="OrthoDB" id="765973at2"/>
<evidence type="ECO:0000313" key="4">
    <source>
        <dbReference type="Proteomes" id="UP000233387"/>
    </source>
</evidence>
<evidence type="ECO:0008006" key="5">
    <source>
        <dbReference type="Google" id="ProtNLM"/>
    </source>
</evidence>
<gene>
    <name evidence="3" type="ORF">Rain11_1411</name>
</gene>
<evidence type="ECO:0000313" key="3">
    <source>
        <dbReference type="EMBL" id="PKQ69258.1"/>
    </source>
</evidence>
<dbReference type="InterPro" id="IPR006628">
    <property type="entry name" value="PUR-bd_fam"/>
</dbReference>
<keyword evidence="4" id="KW-1185">Reference proteome</keyword>
<dbReference type="SMART" id="SM00712">
    <property type="entry name" value="PUR"/>
    <property type="match status" value="1"/>
</dbReference>